<feature type="compositionally biased region" description="Low complexity" evidence="1">
    <location>
        <begin position="1"/>
        <end position="13"/>
    </location>
</feature>
<gene>
    <name evidence="4" type="ORF">FHX36_004473</name>
</gene>
<reference evidence="4 5" key="1">
    <citation type="submission" date="2020-08" db="EMBL/GenBank/DDBJ databases">
        <title>Sequencing the genomes of 1000 actinobacteria strains.</title>
        <authorList>
            <person name="Klenk H.-P."/>
        </authorList>
    </citation>
    <scope>NUCLEOTIDE SEQUENCE [LARGE SCALE GENOMIC DNA]</scope>
    <source>
        <strain evidence="4 5">DSM 16678</strain>
    </source>
</reference>
<feature type="domain" description="SAF" evidence="3">
    <location>
        <begin position="60"/>
        <end position="122"/>
    </location>
</feature>
<comment type="caution">
    <text evidence="4">The sequence shown here is derived from an EMBL/GenBank/DDBJ whole genome shotgun (WGS) entry which is preliminary data.</text>
</comment>
<keyword evidence="2" id="KW-1133">Transmembrane helix</keyword>
<feature type="region of interest" description="Disordered" evidence="1">
    <location>
        <begin position="1"/>
        <end position="24"/>
    </location>
</feature>
<dbReference type="EMBL" id="JACIBU010000002">
    <property type="protein sequence ID" value="MBB3678684.1"/>
    <property type="molecule type" value="Genomic_DNA"/>
</dbReference>
<dbReference type="RefSeq" id="WP_183514381.1">
    <property type="nucleotide sequence ID" value="NZ_JACIBU010000002.1"/>
</dbReference>
<evidence type="ECO:0000313" key="4">
    <source>
        <dbReference type="EMBL" id="MBB3678684.1"/>
    </source>
</evidence>
<evidence type="ECO:0000256" key="2">
    <source>
        <dbReference type="SAM" id="Phobius"/>
    </source>
</evidence>
<dbReference type="SMART" id="SM00858">
    <property type="entry name" value="SAF"/>
    <property type="match status" value="1"/>
</dbReference>
<dbReference type="AlphaFoldDB" id="A0A839YE18"/>
<protein>
    <recommendedName>
        <fullName evidence="3">SAF domain-containing protein</fullName>
    </recommendedName>
</protein>
<accession>A0A839YE18</accession>
<keyword evidence="2" id="KW-0472">Membrane</keyword>
<dbReference type="Proteomes" id="UP000580718">
    <property type="component" value="Unassembled WGS sequence"/>
</dbReference>
<dbReference type="CDD" id="cd11614">
    <property type="entry name" value="SAF_CpaB_FlgA_like"/>
    <property type="match status" value="1"/>
</dbReference>
<keyword evidence="2" id="KW-0812">Transmembrane</keyword>
<evidence type="ECO:0000256" key="1">
    <source>
        <dbReference type="SAM" id="MobiDB-lite"/>
    </source>
</evidence>
<evidence type="ECO:0000259" key="3">
    <source>
        <dbReference type="SMART" id="SM00858"/>
    </source>
</evidence>
<name>A0A839YE18_9ACTN</name>
<evidence type="ECO:0000313" key="5">
    <source>
        <dbReference type="Proteomes" id="UP000580718"/>
    </source>
</evidence>
<proteinExistence type="predicted"/>
<sequence length="245" mass="24176">MSATTAAPVAGRPEAPPGGPVPRRVRPPRWLDLRLVLGVLLVLASVLLGARVVTAADATVPVWSASGDLAAGTVLGEGDLVAVQVRLDDVAGQYLATSTQPEGRVLGRAVRAGELLPRSALEEATGLVQLALPVQAGYVPPSLARGQVVDVYAVADPAVGASAQTGGDVDLVVSAAPVQAVTGRGDGVLSSSTTTVQVVVAVAAEDAAGVLGAIGGRGLVVVVRDSVDADEDVTPAGTAPAGPTG</sequence>
<feature type="transmembrane region" description="Helical" evidence="2">
    <location>
        <begin position="33"/>
        <end position="53"/>
    </location>
</feature>
<dbReference type="InterPro" id="IPR013974">
    <property type="entry name" value="SAF"/>
</dbReference>
<organism evidence="4 5">
    <name type="scientific">Modestobacter versicolor</name>
    <dbReference type="NCBI Taxonomy" id="429133"/>
    <lineage>
        <taxon>Bacteria</taxon>
        <taxon>Bacillati</taxon>
        <taxon>Actinomycetota</taxon>
        <taxon>Actinomycetes</taxon>
        <taxon>Geodermatophilales</taxon>
        <taxon>Geodermatophilaceae</taxon>
        <taxon>Modestobacter</taxon>
    </lineage>
</organism>
<dbReference type="Pfam" id="PF08666">
    <property type="entry name" value="SAF"/>
    <property type="match status" value="1"/>
</dbReference>